<proteinExistence type="predicted"/>
<dbReference type="EMBL" id="JAMTCO010000001">
    <property type="protein sequence ID" value="MCP2267942.1"/>
    <property type="molecule type" value="Genomic_DNA"/>
</dbReference>
<accession>A0ABT1I5N6</accession>
<comment type="caution">
    <text evidence="1">The sequence shown here is derived from an EMBL/GenBank/DDBJ whole genome shotgun (WGS) entry which is preliminary data.</text>
</comment>
<gene>
    <name evidence="1" type="ORF">LV75_000424</name>
</gene>
<reference evidence="1 2" key="1">
    <citation type="submission" date="2022-06" db="EMBL/GenBank/DDBJ databases">
        <title>Genomic Encyclopedia of Archaeal and Bacterial Type Strains, Phase II (KMG-II): from individual species to whole genera.</title>
        <authorList>
            <person name="Goeker M."/>
        </authorList>
    </citation>
    <scope>NUCLEOTIDE SEQUENCE [LARGE SCALE GENOMIC DNA]</scope>
    <source>
        <strain evidence="1 2">DSM 44255</strain>
    </source>
</reference>
<keyword evidence="2" id="KW-1185">Reference proteome</keyword>
<organism evidence="1 2">
    <name type="scientific">Actinokineospora diospyrosa</name>
    <dbReference type="NCBI Taxonomy" id="103728"/>
    <lineage>
        <taxon>Bacteria</taxon>
        <taxon>Bacillati</taxon>
        <taxon>Actinomycetota</taxon>
        <taxon>Actinomycetes</taxon>
        <taxon>Pseudonocardiales</taxon>
        <taxon>Pseudonocardiaceae</taxon>
        <taxon>Actinokineospora</taxon>
    </lineage>
</organism>
<name>A0ABT1I5N6_9PSEU</name>
<dbReference type="Proteomes" id="UP001205185">
    <property type="component" value="Unassembled WGS sequence"/>
</dbReference>
<evidence type="ECO:0000313" key="2">
    <source>
        <dbReference type="Proteomes" id="UP001205185"/>
    </source>
</evidence>
<sequence>MSAPDRGEGPVEPTVVRVGDLVFLDAYLVGLVPAKVTGYTAHGNIEITITATRRGHQRGDETTSGPNYCVPRAHVRWHDGRHEISGRWRFEGLPREFQPSWPD</sequence>
<dbReference type="RefSeq" id="WP_253884861.1">
    <property type="nucleotide sequence ID" value="NZ_BAAAVB010000026.1"/>
</dbReference>
<evidence type="ECO:0000313" key="1">
    <source>
        <dbReference type="EMBL" id="MCP2267942.1"/>
    </source>
</evidence>
<protein>
    <submittedName>
        <fullName evidence="1">Uncharacterized protein</fullName>
    </submittedName>
</protein>